<dbReference type="CDD" id="cd09634">
    <property type="entry name" value="Cas1_I-II-III"/>
    <property type="match status" value="1"/>
</dbReference>
<comment type="subunit">
    <text evidence="9 10">Homodimer, forms a heterotetramer with a Cas2 homodimer.</text>
</comment>
<evidence type="ECO:0000256" key="8">
    <source>
        <dbReference type="ARBA" id="ARBA00023211"/>
    </source>
</evidence>
<dbReference type="GO" id="GO:0004519">
    <property type="term" value="F:endonuclease activity"/>
    <property type="evidence" value="ECO:0007669"/>
    <property type="project" value="UniProtKB-UniRule"/>
</dbReference>
<evidence type="ECO:0000256" key="10">
    <source>
        <dbReference type="HAMAP-Rule" id="MF_01470"/>
    </source>
</evidence>
<keyword evidence="3 10" id="KW-0255">Endonuclease</keyword>
<dbReference type="InterPro" id="IPR002729">
    <property type="entry name" value="CRISPR-assoc_Cas1"/>
</dbReference>
<name>A0A4R2RM87_9FIRM</name>
<gene>
    <name evidence="10" type="primary">cas1</name>
    <name evidence="11" type="ORF">EDD73_13914</name>
</gene>
<feature type="binding site" evidence="10">
    <location>
        <position position="223"/>
    </location>
    <ligand>
        <name>Mn(2+)</name>
        <dbReference type="ChEBI" id="CHEBI:29035"/>
    </ligand>
</feature>
<proteinExistence type="inferred from homology"/>
<keyword evidence="5 10" id="KW-0460">Magnesium</keyword>
<evidence type="ECO:0000313" key="11">
    <source>
        <dbReference type="EMBL" id="TCP60315.1"/>
    </source>
</evidence>
<dbReference type="GO" id="GO:0003677">
    <property type="term" value="F:DNA binding"/>
    <property type="evidence" value="ECO:0007669"/>
    <property type="project" value="UniProtKB-KW"/>
</dbReference>
<keyword evidence="1 10" id="KW-0540">Nuclease</keyword>
<keyword evidence="8 10" id="KW-0464">Manganese</keyword>
<evidence type="ECO:0000313" key="12">
    <source>
        <dbReference type="Proteomes" id="UP000294813"/>
    </source>
</evidence>
<feature type="binding site" evidence="10">
    <location>
        <position position="157"/>
    </location>
    <ligand>
        <name>Mn(2+)</name>
        <dbReference type="ChEBI" id="CHEBI:29035"/>
    </ligand>
</feature>
<dbReference type="PANTHER" id="PTHR34353:SF2">
    <property type="entry name" value="CRISPR-ASSOCIATED ENDONUCLEASE CAS1 1"/>
    <property type="match status" value="1"/>
</dbReference>
<accession>A0A4R2RM87</accession>
<comment type="function">
    <text evidence="10">CRISPR (clustered regularly interspaced short palindromic repeat), is an adaptive immune system that provides protection against mobile genetic elements (viruses, transposable elements and conjugative plasmids). CRISPR clusters contain spacers, sequences complementary to antecedent mobile elements, and target invading nucleic acids. CRISPR clusters are transcribed and processed into CRISPR RNA (crRNA). Acts as a dsDNA endonuclease. Involved in the integration of spacer DNA into the CRISPR cassette.</text>
</comment>
<dbReference type="InterPro" id="IPR050646">
    <property type="entry name" value="Cas1"/>
</dbReference>
<keyword evidence="6 10" id="KW-0051">Antiviral defense</keyword>
<reference evidence="11 12" key="1">
    <citation type="submission" date="2019-03" db="EMBL/GenBank/DDBJ databases">
        <title>Genomic Encyclopedia of Type Strains, Phase IV (KMG-IV): sequencing the most valuable type-strain genomes for metagenomic binning, comparative biology and taxonomic classification.</title>
        <authorList>
            <person name="Goeker M."/>
        </authorList>
    </citation>
    <scope>NUCLEOTIDE SEQUENCE [LARGE SCALE GENOMIC DNA]</scope>
    <source>
        <strain evidence="11 12">DSM 11170</strain>
    </source>
</reference>
<keyword evidence="4 10" id="KW-0378">Hydrolase</keyword>
<dbReference type="EC" id="3.1.-.-" evidence="10"/>
<dbReference type="AlphaFoldDB" id="A0A4R2RM87"/>
<dbReference type="GO" id="GO:0046872">
    <property type="term" value="F:metal ion binding"/>
    <property type="evidence" value="ECO:0007669"/>
    <property type="project" value="UniProtKB-UniRule"/>
</dbReference>
<comment type="similarity">
    <text evidence="10">Belongs to the CRISPR-associated endonuclease Cas1 family.</text>
</comment>
<evidence type="ECO:0000256" key="6">
    <source>
        <dbReference type="ARBA" id="ARBA00023118"/>
    </source>
</evidence>
<evidence type="ECO:0000256" key="3">
    <source>
        <dbReference type="ARBA" id="ARBA00022759"/>
    </source>
</evidence>
<sequence length="332" mass="37179">MTVLYLTRPGSELRKQRGRLQVLLRGEVLATLPIREVERVVVMTVAQISAAAAISLLKINASVLYCSARGTYYGVLGRGSGQTERWLGHVARWQDMAYRVQMAKRILQIKIRNQRSLLRRQARNHKEPLMAAAAAQIGHLLPRLDETADLPRLMGVEGRASAIYFGAFGRCIRQDGVVFTGRNRRPPRDPVNALLSLGYMLVLGEVVAALMAEGLHTGLGMLHEPAGERPSLALDLLELYRQPIVDRLTLSLVNRAVLGSSDFDAQEQSGVRLTGEGLRRYLQYYEKAMTTPFHLGHNGSETSFRMLIRQQVEAFRADLEQRQEWCPQPLGL</sequence>
<evidence type="ECO:0000256" key="2">
    <source>
        <dbReference type="ARBA" id="ARBA00022723"/>
    </source>
</evidence>
<dbReference type="Proteomes" id="UP000294813">
    <property type="component" value="Unassembled WGS sequence"/>
</dbReference>
<dbReference type="GO" id="GO:0016787">
    <property type="term" value="F:hydrolase activity"/>
    <property type="evidence" value="ECO:0007669"/>
    <property type="project" value="UniProtKB-KW"/>
</dbReference>
<dbReference type="NCBIfam" id="TIGR00287">
    <property type="entry name" value="cas1"/>
    <property type="match status" value="1"/>
</dbReference>
<feature type="binding site" evidence="10">
    <location>
        <position position="238"/>
    </location>
    <ligand>
        <name>Mn(2+)</name>
        <dbReference type="ChEBI" id="CHEBI:29035"/>
    </ligand>
</feature>
<dbReference type="PANTHER" id="PTHR34353">
    <property type="entry name" value="CRISPR-ASSOCIATED ENDONUCLEASE CAS1 1"/>
    <property type="match status" value="1"/>
</dbReference>
<dbReference type="Gene3D" id="3.100.10.20">
    <property type="entry name" value="CRISPR-associated endonuclease Cas1, N-terminal domain"/>
    <property type="match status" value="1"/>
</dbReference>
<evidence type="ECO:0000256" key="7">
    <source>
        <dbReference type="ARBA" id="ARBA00023125"/>
    </source>
</evidence>
<evidence type="ECO:0000256" key="5">
    <source>
        <dbReference type="ARBA" id="ARBA00022842"/>
    </source>
</evidence>
<dbReference type="EMBL" id="SLXT01000039">
    <property type="protein sequence ID" value="TCP60315.1"/>
    <property type="molecule type" value="Genomic_DNA"/>
</dbReference>
<dbReference type="InterPro" id="IPR042206">
    <property type="entry name" value="CRISPR-assoc_Cas1_C"/>
</dbReference>
<evidence type="ECO:0000256" key="4">
    <source>
        <dbReference type="ARBA" id="ARBA00022801"/>
    </source>
</evidence>
<keyword evidence="7 10" id="KW-0238">DNA-binding</keyword>
<dbReference type="Pfam" id="PF01867">
    <property type="entry name" value="Cas_Cas1"/>
    <property type="match status" value="1"/>
</dbReference>
<keyword evidence="2 10" id="KW-0479">Metal-binding</keyword>
<protein>
    <recommendedName>
        <fullName evidence="10">CRISPR-associated endonuclease Cas1</fullName>
        <ecNumber evidence="10">3.1.-.-</ecNumber>
    </recommendedName>
</protein>
<evidence type="ECO:0000256" key="1">
    <source>
        <dbReference type="ARBA" id="ARBA00022722"/>
    </source>
</evidence>
<dbReference type="GO" id="GO:0043571">
    <property type="term" value="P:maintenance of CRISPR repeat elements"/>
    <property type="evidence" value="ECO:0007669"/>
    <property type="project" value="UniProtKB-UniRule"/>
</dbReference>
<dbReference type="OrthoDB" id="9803119at2"/>
<organism evidence="11 12">
    <name type="scientific">Heliophilum fasciatum</name>
    <dbReference type="NCBI Taxonomy" id="35700"/>
    <lineage>
        <taxon>Bacteria</taxon>
        <taxon>Bacillati</taxon>
        <taxon>Bacillota</taxon>
        <taxon>Clostridia</taxon>
        <taxon>Eubacteriales</taxon>
        <taxon>Heliobacteriaceae</taxon>
        <taxon>Heliophilum</taxon>
    </lineage>
</organism>
<dbReference type="RefSeq" id="WP_131920856.1">
    <property type="nucleotide sequence ID" value="NZ_JAOQNU010000039.1"/>
</dbReference>
<dbReference type="GO" id="GO:0051607">
    <property type="term" value="P:defense response to virus"/>
    <property type="evidence" value="ECO:0007669"/>
    <property type="project" value="UniProtKB-UniRule"/>
</dbReference>
<dbReference type="HAMAP" id="MF_01470">
    <property type="entry name" value="Cas1"/>
    <property type="match status" value="1"/>
</dbReference>
<comment type="cofactor">
    <cofactor evidence="10">
        <name>Mg(2+)</name>
        <dbReference type="ChEBI" id="CHEBI:18420"/>
    </cofactor>
    <cofactor evidence="10">
        <name>Mn(2+)</name>
        <dbReference type="ChEBI" id="CHEBI:29035"/>
    </cofactor>
</comment>
<dbReference type="Gene3D" id="1.20.120.920">
    <property type="entry name" value="CRISPR-associated endonuclease Cas1, C-terminal domain"/>
    <property type="match status" value="1"/>
</dbReference>
<keyword evidence="12" id="KW-1185">Reference proteome</keyword>
<comment type="caution">
    <text evidence="11">The sequence shown here is derived from an EMBL/GenBank/DDBJ whole genome shotgun (WGS) entry which is preliminary data.</text>
</comment>
<evidence type="ECO:0000256" key="9">
    <source>
        <dbReference type="ARBA" id="ARBA00038592"/>
    </source>
</evidence>
<dbReference type="InterPro" id="IPR042211">
    <property type="entry name" value="CRISPR-assoc_Cas1_N"/>
</dbReference>